<evidence type="ECO:0000259" key="2">
    <source>
        <dbReference type="PROSITE" id="PS51733"/>
    </source>
</evidence>
<dbReference type="PANTHER" id="PTHR12835">
    <property type="entry name" value="BIOTIN PROTEIN LIGASE"/>
    <property type="match status" value="1"/>
</dbReference>
<dbReference type="NCBIfam" id="TIGR00121">
    <property type="entry name" value="birA_ligase"/>
    <property type="match status" value="1"/>
</dbReference>
<dbReference type="GO" id="GO:0004077">
    <property type="term" value="F:biotin--[biotin carboxyl-carrier protein] ligase activity"/>
    <property type="evidence" value="ECO:0007669"/>
    <property type="project" value="InterPro"/>
</dbReference>
<dbReference type="EMBL" id="CAFBLR010000240">
    <property type="protein sequence ID" value="CAB4885395.1"/>
    <property type="molecule type" value="Genomic_DNA"/>
</dbReference>
<dbReference type="InterPro" id="IPR004143">
    <property type="entry name" value="BPL_LPL_catalytic"/>
</dbReference>
<gene>
    <name evidence="3" type="ORF">UFOPK3417_01852</name>
</gene>
<accession>A0A6J7EWD4</accession>
<proteinExistence type="predicted"/>
<dbReference type="InterPro" id="IPR004408">
    <property type="entry name" value="Biotin_CoA_COase_ligase"/>
</dbReference>
<dbReference type="PANTHER" id="PTHR12835:SF5">
    <property type="entry name" value="BIOTIN--PROTEIN LIGASE"/>
    <property type="match status" value="1"/>
</dbReference>
<dbReference type="InterPro" id="IPR045864">
    <property type="entry name" value="aa-tRNA-synth_II/BPL/LPL"/>
</dbReference>
<dbReference type="Gene3D" id="3.30.930.10">
    <property type="entry name" value="Bira Bifunctional Protein, Domain 2"/>
    <property type="match status" value="1"/>
</dbReference>
<dbReference type="Gene3D" id="2.30.30.100">
    <property type="match status" value="1"/>
</dbReference>
<keyword evidence="1" id="KW-0436">Ligase</keyword>
<name>A0A6J7EWD4_9ZZZZ</name>
<dbReference type="AlphaFoldDB" id="A0A6J7EWD4"/>
<dbReference type="PROSITE" id="PS51733">
    <property type="entry name" value="BPL_LPL_CATALYTIC"/>
    <property type="match status" value="1"/>
</dbReference>
<sequence>MNAIGARAPDGVEDRLGVQVALRRGLSAERVGLVGKPDVERIAVEFGVDRDGLDPEFTGGADDSDGDLAAVGNQDLLEHKCQCWPMSTDQPRFIVEVVEETGSTNADLLAAAAGGAPDGTVLRAVHQTAGRGRLDRVWEAPPGANLLVSFLFRRGLDQPHRLTHRVAVAAAVAAERLTGLRVDLKWPNDLLVDGKKLGGILTQVGGHAGGVDYVVPGLGLNVRWAPPGAACLGPDVDPADVLDALLAALAELGDDHDDEYRRRLVTIGQHVRVEMMTGDIIGTAVDVLADGRLVVRPDGDSDAERATVIIDTGDVVHLRPSS</sequence>
<dbReference type="SUPFAM" id="SSF55681">
    <property type="entry name" value="Class II aaRS and biotin synthetases"/>
    <property type="match status" value="1"/>
</dbReference>
<dbReference type="InterPro" id="IPR003142">
    <property type="entry name" value="BPL_C"/>
</dbReference>
<dbReference type="CDD" id="cd16442">
    <property type="entry name" value="BPL"/>
    <property type="match status" value="1"/>
</dbReference>
<organism evidence="3">
    <name type="scientific">freshwater metagenome</name>
    <dbReference type="NCBI Taxonomy" id="449393"/>
    <lineage>
        <taxon>unclassified sequences</taxon>
        <taxon>metagenomes</taxon>
        <taxon>ecological metagenomes</taxon>
    </lineage>
</organism>
<protein>
    <submittedName>
        <fullName evidence="3">Unannotated protein</fullName>
    </submittedName>
</protein>
<dbReference type="GO" id="GO:0005737">
    <property type="term" value="C:cytoplasm"/>
    <property type="evidence" value="ECO:0007669"/>
    <property type="project" value="TreeGrafter"/>
</dbReference>
<evidence type="ECO:0000256" key="1">
    <source>
        <dbReference type="ARBA" id="ARBA00022598"/>
    </source>
</evidence>
<dbReference type="Pfam" id="PF02237">
    <property type="entry name" value="BPL_C"/>
    <property type="match status" value="1"/>
</dbReference>
<feature type="domain" description="BPL/LPL catalytic" evidence="2">
    <location>
        <begin position="89"/>
        <end position="277"/>
    </location>
</feature>
<reference evidence="3" key="1">
    <citation type="submission" date="2020-05" db="EMBL/GenBank/DDBJ databases">
        <authorList>
            <person name="Chiriac C."/>
            <person name="Salcher M."/>
            <person name="Ghai R."/>
            <person name="Kavagutti S V."/>
        </authorList>
    </citation>
    <scope>NUCLEOTIDE SEQUENCE</scope>
</reference>
<dbReference type="Pfam" id="PF03099">
    <property type="entry name" value="BPL_LplA_LipB"/>
    <property type="match status" value="1"/>
</dbReference>
<evidence type="ECO:0000313" key="3">
    <source>
        <dbReference type="EMBL" id="CAB4885395.1"/>
    </source>
</evidence>